<evidence type="ECO:0000259" key="6">
    <source>
        <dbReference type="PROSITE" id="PS50048"/>
    </source>
</evidence>
<dbReference type="GO" id="GO:0008270">
    <property type="term" value="F:zinc ion binding"/>
    <property type="evidence" value="ECO:0007669"/>
    <property type="project" value="InterPro"/>
</dbReference>
<reference evidence="8" key="1">
    <citation type="journal article" date="2017" name="Genome Biol.">
        <title>Comparative genomics reveals high biological diversity and specific adaptations in the industrially and medically important fungal genus Aspergillus.</title>
        <authorList>
            <person name="de Vries R.P."/>
            <person name="Riley R."/>
            <person name="Wiebenga A."/>
            <person name="Aguilar-Osorio G."/>
            <person name="Amillis S."/>
            <person name="Uchima C.A."/>
            <person name="Anderluh G."/>
            <person name="Asadollahi M."/>
            <person name="Askin M."/>
            <person name="Barry K."/>
            <person name="Battaglia E."/>
            <person name="Bayram O."/>
            <person name="Benocci T."/>
            <person name="Braus-Stromeyer S.A."/>
            <person name="Caldana C."/>
            <person name="Canovas D."/>
            <person name="Cerqueira G.C."/>
            <person name="Chen F."/>
            <person name="Chen W."/>
            <person name="Choi C."/>
            <person name="Clum A."/>
            <person name="Dos Santos R.A."/>
            <person name="Damasio A.R."/>
            <person name="Diallinas G."/>
            <person name="Emri T."/>
            <person name="Fekete E."/>
            <person name="Flipphi M."/>
            <person name="Freyberg S."/>
            <person name="Gallo A."/>
            <person name="Gournas C."/>
            <person name="Habgood R."/>
            <person name="Hainaut M."/>
            <person name="Harispe M.L."/>
            <person name="Henrissat B."/>
            <person name="Hilden K.S."/>
            <person name="Hope R."/>
            <person name="Hossain A."/>
            <person name="Karabika E."/>
            <person name="Karaffa L."/>
            <person name="Karanyi Z."/>
            <person name="Krasevec N."/>
            <person name="Kuo A."/>
            <person name="Kusch H."/>
            <person name="LaButti K."/>
            <person name="Lagendijk E.L."/>
            <person name="Lapidus A."/>
            <person name="Levasseur A."/>
            <person name="Lindquist E."/>
            <person name="Lipzen A."/>
            <person name="Logrieco A.F."/>
            <person name="MacCabe A."/>
            <person name="Maekelae M.R."/>
            <person name="Malavazi I."/>
            <person name="Melin P."/>
            <person name="Meyer V."/>
            <person name="Mielnichuk N."/>
            <person name="Miskei M."/>
            <person name="Molnar A.P."/>
            <person name="Mule G."/>
            <person name="Ngan C.Y."/>
            <person name="Orejas M."/>
            <person name="Orosz E."/>
            <person name="Ouedraogo J.P."/>
            <person name="Overkamp K.M."/>
            <person name="Park H.-S."/>
            <person name="Perrone G."/>
            <person name="Piumi F."/>
            <person name="Punt P.J."/>
            <person name="Ram A.F."/>
            <person name="Ramon A."/>
            <person name="Rauscher S."/>
            <person name="Record E."/>
            <person name="Riano-Pachon D.M."/>
            <person name="Robert V."/>
            <person name="Roehrig J."/>
            <person name="Ruller R."/>
            <person name="Salamov A."/>
            <person name="Salih N.S."/>
            <person name="Samson R.A."/>
            <person name="Sandor E."/>
            <person name="Sanguinetti M."/>
            <person name="Schuetze T."/>
            <person name="Sepcic K."/>
            <person name="Shelest E."/>
            <person name="Sherlock G."/>
            <person name="Sophianopoulou V."/>
            <person name="Squina F.M."/>
            <person name="Sun H."/>
            <person name="Susca A."/>
            <person name="Todd R.B."/>
            <person name="Tsang A."/>
            <person name="Unkles S.E."/>
            <person name="van de Wiele N."/>
            <person name="van Rossen-Uffink D."/>
            <person name="Oliveira J.V."/>
            <person name="Vesth T.C."/>
            <person name="Visser J."/>
            <person name="Yu J.-H."/>
            <person name="Zhou M."/>
            <person name="Andersen M.R."/>
            <person name="Archer D.B."/>
            <person name="Baker S.E."/>
            <person name="Benoit I."/>
            <person name="Brakhage A.A."/>
            <person name="Braus G.H."/>
            <person name="Fischer R."/>
            <person name="Frisvad J.C."/>
            <person name="Goldman G.H."/>
            <person name="Houbraken J."/>
            <person name="Oakley B."/>
            <person name="Pocsi I."/>
            <person name="Scazzocchio C."/>
            <person name="Seiboth B."/>
            <person name="vanKuyk P.A."/>
            <person name="Wortman J."/>
            <person name="Dyer P.S."/>
            <person name="Grigoriev I.V."/>
        </authorList>
    </citation>
    <scope>NUCLEOTIDE SEQUENCE [LARGE SCALE GENOMIC DNA]</scope>
    <source>
        <strain evidence="8">CBS 516.65</strain>
    </source>
</reference>
<name>A0A1L9VJ53_ASPGL</name>
<feature type="region of interest" description="Disordered" evidence="5">
    <location>
        <begin position="34"/>
        <end position="78"/>
    </location>
</feature>
<accession>A0A1L9VJ53</accession>
<proteinExistence type="predicted"/>
<evidence type="ECO:0000256" key="5">
    <source>
        <dbReference type="SAM" id="MobiDB-lite"/>
    </source>
</evidence>
<keyword evidence="8" id="KW-1185">Reference proteome</keyword>
<dbReference type="STRING" id="1160497.A0A1L9VJ53"/>
<dbReference type="InterPro" id="IPR001138">
    <property type="entry name" value="Zn2Cys6_DnaBD"/>
</dbReference>
<dbReference type="CDD" id="cd00067">
    <property type="entry name" value="GAL4"/>
    <property type="match status" value="1"/>
</dbReference>
<dbReference type="PROSITE" id="PS50048">
    <property type="entry name" value="ZN2_CY6_FUNGAL_2"/>
    <property type="match status" value="1"/>
</dbReference>
<dbReference type="EMBL" id="KV878898">
    <property type="protein sequence ID" value="OJJ83924.1"/>
    <property type="molecule type" value="Genomic_DNA"/>
</dbReference>
<evidence type="ECO:0000313" key="8">
    <source>
        <dbReference type="Proteomes" id="UP000184300"/>
    </source>
</evidence>
<evidence type="ECO:0000256" key="2">
    <source>
        <dbReference type="ARBA" id="ARBA00023125"/>
    </source>
</evidence>
<feature type="compositionally biased region" description="Low complexity" evidence="5">
    <location>
        <begin position="389"/>
        <end position="409"/>
    </location>
</feature>
<gene>
    <name evidence="7" type="ORF">ASPGLDRAFT_35930</name>
</gene>
<dbReference type="SUPFAM" id="SSF57701">
    <property type="entry name" value="Zn2/Cys6 DNA-binding domain"/>
    <property type="match status" value="1"/>
</dbReference>
<dbReference type="PROSITE" id="PS00463">
    <property type="entry name" value="ZN2_CY6_FUNGAL_1"/>
    <property type="match status" value="1"/>
</dbReference>
<evidence type="ECO:0000256" key="1">
    <source>
        <dbReference type="ARBA" id="ARBA00023015"/>
    </source>
</evidence>
<evidence type="ECO:0000256" key="3">
    <source>
        <dbReference type="ARBA" id="ARBA00023163"/>
    </source>
</evidence>
<protein>
    <recommendedName>
        <fullName evidence="6">Zn(2)-C6 fungal-type domain-containing protein</fullName>
    </recommendedName>
</protein>
<dbReference type="RefSeq" id="XP_022400622.1">
    <property type="nucleotide sequence ID" value="XM_022544627.1"/>
</dbReference>
<feature type="region of interest" description="Disordered" evidence="5">
    <location>
        <begin position="343"/>
        <end position="430"/>
    </location>
</feature>
<keyword evidence="4" id="KW-0539">Nucleus</keyword>
<dbReference type="GO" id="GO:0003677">
    <property type="term" value="F:DNA binding"/>
    <property type="evidence" value="ECO:0007669"/>
    <property type="project" value="UniProtKB-KW"/>
</dbReference>
<sequence>MRDMIASTGPLNEVMAHQLLPPDERVSLHHQNIKKEHLPSARRSTRHGQQRDVMKQSTARVSPSRERDNKDPNKRRSRLACARCRQRKIKCSGENEDGQACTNCRNAGEETRCHFLRVKSMHCPAVGGSTNPSPSNVNMYAQMHQKPAAVSNVRYLPYSRSPNYYMGPVDTHSVFPRQPYGVEHGVSYEDPSAAVYNGQAAAHVLPSTPQGVWNDYYGLTWNPRGWNPNEAGFPDQGTENPLIQSAYSYMLAGQGTHRNIPNPTSQPQLMTPSPEVTSGLPYPPEYRASGSPWEQKCDATAHRGSMQSITNEPFSASPENHIKPDPGTQDMVLGYIPTIPSQDTTTIPNGTYPALDPATAGDFQTPPDTQFMRTFSRDSNGRLLSIGTNSDYSPSDSYHYSSNGSNSGSERGRTHSEASDSSATPLVNGLPYSPVKQVDAHVQSGLQFNLMTPDVMTDYHPEMQRALQGY</sequence>
<feature type="domain" description="Zn(2)-C6 fungal-type" evidence="6">
    <location>
        <begin position="80"/>
        <end position="115"/>
    </location>
</feature>
<dbReference type="SMART" id="SM00066">
    <property type="entry name" value="GAL4"/>
    <property type="match status" value="1"/>
</dbReference>
<organism evidence="7 8">
    <name type="scientific">Aspergillus glaucus CBS 516.65</name>
    <dbReference type="NCBI Taxonomy" id="1160497"/>
    <lineage>
        <taxon>Eukaryota</taxon>
        <taxon>Fungi</taxon>
        <taxon>Dikarya</taxon>
        <taxon>Ascomycota</taxon>
        <taxon>Pezizomycotina</taxon>
        <taxon>Eurotiomycetes</taxon>
        <taxon>Eurotiomycetidae</taxon>
        <taxon>Eurotiales</taxon>
        <taxon>Aspergillaceae</taxon>
        <taxon>Aspergillus</taxon>
        <taxon>Aspergillus subgen. Aspergillus</taxon>
    </lineage>
</organism>
<dbReference type="Gene3D" id="4.10.240.10">
    <property type="entry name" value="Zn(2)-C6 fungal-type DNA-binding domain"/>
    <property type="match status" value="1"/>
</dbReference>
<dbReference type="GeneID" id="34460888"/>
<keyword evidence="1" id="KW-0805">Transcription regulation</keyword>
<feature type="compositionally biased region" description="Basic and acidic residues" evidence="5">
    <location>
        <begin position="63"/>
        <end position="74"/>
    </location>
</feature>
<dbReference type="GO" id="GO:0000981">
    <property type="term" value="F:DNA-binding transcription factor activity, RNA polymerase II-specific"/>
    <property type="evidence" value="ECO:0007669"/>
    <property type="project" value="InterPro"/>
</dbReference>
<dbReference type="VEuPathDB" id="FungiDB:ASPGLDRAFT_35930"/>
<keyword evidence="2" id="KW-0238">DNA-binding</keyword>
<dbReference type="AlphaFoldDB" id="A0A1L9VJ53"/>
<keyword evidence="3" id="KW-0804">Transcription</keyword>
<dbReference type="InterPro" id="IPR036864">
    <property type="entry name" value="Zn2-C6_fun-type_DNA-bd_sf"/>
</dbReference>
<dbReference type="Proteomes" id="UP000184300">
    <property type="component" value="Unassembled WGS sequence"/>
</dbReference>
<evidence type="ECO:0000313" key="7">
    <source>
        <dbReference type="EMBL" id="OJJ83924.1"/>
    </source>
</evidence>
<dbReference type="Pfam" id="PF00172">
    <property type="entry name" value="Zn_clus"/>
    <property type="match status" value="1"/>
</dbReference>
<dbReference type="OrthoDB" id="5394557at2759"/>
<evidence type="ECO:0000256" key="4">
    <source>
        <dbReference type="ARBA" id="ARBA00023242"/>
    </source>
</evidence>